<proteinExistence type="predicted"/>
<dbReference type="AlphaFoldDB" id="A0A067THC6"/>
<feature type="region of interest" description="Disordered" evidence="1">
    <location>
        <begin position="200"/>
        <end position="227"/>
    </location>
</feature>
<accession>A0A067THC6</accession>
<dbReference type="STRING" id="685588.A0A067THC6"/>
<feature type="compositionally biased region" description="Polar residues" evidence="1">
    <location>
        <begin position="215"/>
        <end position="227"/>
    </location>
</feature>
<feature type="transmembrane region" description="Helical" evidence="2">
    <location>
        <begin position="232"/>
        <end position="256"/>
    </location>
</feature>
<dbReference type="Gene3D" id="1.20.5.510">
    <property type="entry name" value="Single helix bin"/>
    <property type="match status" value="1"/>
</dbReference>
<feature type="compositionally biased region" description="Basic and acidic residues" evidence="1">
    <location>
        <begin position="299"/>
        <end position="328"/>
    </location>
</feature>
<evidence type="ECO:0000256" key="2">
    <source>
        <dbReference type="SAM" id="Phobius"/>
    </source>
</evidence>
<feature type="region of interest" description="Disordered" evidence="1">
    <location>
        <begin position="127"/>
        <end position="175"/>
    </location>
</feature>
<protein>
    <submittedName>
        <fullName evidence="3">Uncharacterized protein</fullName>
    </submittedName>
</protein>
<evidence type="ECO:0000313" key="4">
    <source>
        <dbReference type="Proteomes" id="UP000027222"/>
    </source>
</evidence>
<keyword evidence="2" id="KW-1133">Transmembrane helix</keyword>
<feature type="compositionally biased region" description="Pro residues" evidence="1">
    <location>
        <begin position="132"/>
        <end position="145"/>
    </location>
</feature>
<feature type="compositionally biased region" description="Polar residues" evidence="1">
    <location>
        <begin position="273"/>
        <end position="283"/>
    </location>
</feature>
<organism evidence="3 4">
    <name type="scientific">Galerina marginata (strain CBS 339.88)</name>
    <dbReference type="NCBI Taxonomy" id="685588"/>
    <lineage>
        <taxon>Eukaryota</taxon>
        <taxon>Fungi</taxon>
        <taxon>Dikarya</taxon>
        <taxon>Basidiomycota</taxon>
        <taxon>Agaricomycotina</taxon>
        <taxon>Agaricomycetes</taxon>
        <taxon>Agaricomycetidae</taxon>
        <taxon>Agaricales</taxon>
        <taxon>Agaricineae</taxon>
        <taxon>Strophariaceae</taxon>
        <taxon>Galerina</taxon>
    </lineage>
</organism>
<keyword evidence="4" id="KW-1185">Reference proteome</keyword>
<dbReference type="OrthoDB" id="2576311at2759"/>
<sequence length="341" mass="35883">MATASCPANYDWARNAQGLDPCAVASQLREMCNAPGAVLPAILDYEAYQPPTVEDDCDCSFPVYALVSACADCQSGKISSWDDWSAKCNHRYFSGFPKPLPAGFSIPQWATVLKPKFDPNIAQAIAQQGEPPSAPDATPQPPIVLPSPSSEALLSTSPTTTPNAAPDISSGQVTKSLSETTTLPSIIGAGYSSDTVQGNTATGMAGGSPSAAIADQTSSPQSGIKSNSNRGAVIGGATVGLILFIALVGLLAWWIARRRRSRMAPSAAYMAQYGTSRPPTSMSARPLGDRSNSLLEATSHGRSDSNGPYHDEELRESVYSIGRREPRYTHLPRSSSPMATS</sequence>
<evidence type="ECO:0000313" key="3">
    <source>
        <dbReference type="EMBL" id="KDR81757.1"/>
    </source>
</evidence>
<gene>
    <name evidence="3" type="ORF">GALMADRAFT_239947</name>
</gene>
<dbReference type="Proteomes" id="UP000027222">
    <property type="component" value="Unassembled WGS sequence"/>
</dbReference>
<dbReference type="HOGENOM" id="CLU_813934_0_0_1"/>
<feature type="region of interest" description="Disordered" evidence="1">
    <location>
        <begin position="273"/>
        <end position="341"/>
    </location>
</feature>
<dbReference type="CDD" id="cd12087">
    <property type="entry name" value="TM_EGFR-like"/>
    <property type="match status" value="1"/>
</dbReference>
<evidence type="ECO:0000256" key="1">
    <source>
        <dbReference type="SAM" id="MobiDB-lite"/>
    </source>
</evidence>
<dbReference type="EMBL" id="KL142370">
    <property type="protein sequence ID" value="KDR81757.1"/>
    <property type="molecule type" value="Genomic_DNA"/>
</dbReference>
<reference evidence="4" key="1">
    <citation type="journal article" date="2014" name="Proc. Natl. Acad. Sci. U.S.A.">
        <title>Extensive sampling of basidiomycete genomes demonstrates inadequacy of the white-rot/brown-rot paradigm for wood decay fungi.</title>
        <authorList>
            <person name="Riley R."/>
            <person name="Salamov A.A."/>
            <person name="Brown D.W."/>
            <person name="Nagy L.G."/>
            <person name="Floudas D."/>
            <person name="Held B.W."/>
            <person name="Levasseur A."/>
            <person name="Lombard V."/>
            <person name="Morin E."/>
            <person name="Otillar R."/>
            <person name="Lindquist E.A."/>
            <person name="Sun H."/>
            <person name="LaButti K.M."/>
            <person name="Schmutz J."/>
            <person name="Jabbour D."/>
            <person name="Luo H."/>
            <person name="Baker S.E."/>
            <person name="Pisabarro A.G."/>
            <person name="Walton J.D."/>
            <person name="Blanchette R.A."/>
            <person name="Henrissat B."/>
            <person name="Martin F."/>
            <person name="Cullen D."/>
            <person name="Hibbett D.S."/>
            <person name="Grigoriev I.V."/>
        </authorList>
    </citation>
    <scope>NUCLEOTIDE SEQUENCE [LARGE SCALE GENOMIC DNA]</scope>
    <source>
        <strain evidence="4">CBS 339.88</strain>
    </source>
</reference>
<keyword evidence="2" id="KW-0812">Transmembrane</keyword>
<keyword evidence="2" id="KW-0472">Membrane</keyword>
<name>A0A067THC6_GALM3</name>
<feature type="compositionally biased region" description="Polar residues" evidence="1">
    <location>
        <begin position="332"/>
        <end position="341"/>
    </location>
</feature>
<feature type="compositionally biased region" description="Low complexity" evidence="1">
    <location>
        <begin position="146"/>
        <end position="166"/>
    </location>
</feature>